<evidence type="ECO:0000256" key="8">
    <source>
        <dbReference type="SAM" id="Coils"/>
    </source>
</evidence>
<feature type="modified residue" description="Phosphohistidine; by HPr" evidence="7">
    <location>
        <position position="74"/>
    </location>
</feature>
<evidence type="ECO:0000256" key="2">
    <source>
        <dbReference type="ARBA" id="ARBA00022597"/>
    </source>
</evidence>
<keyword evidence="4" id="KW-0598">Phosphotransferase system</keyword>
<dbReference type="PIRSF" id="PIRSF000699">
    <property type="entry name" value="PTS_IILac_III"/>
    <property type="match status" value="1"/>
</dbReference>
<proteinExistence type="predicted"/>
<sequence>MGIEKGFEIILHAGNAKSMALESIAFAETNEFEKAKQELEKADKELVLAHQVHKDILDLLANGQKIDVDLILAHALDHLSSAELICILAQKFIHLYERIGGK</sequence>
<dbReference type="Gene3D" id="1.20.58.80">
    <property type="entry name" value="Phosphotransferase system, lactose/cellobiose-type IIA subunit"/>
    <property type="match status" value="1"/>
</dbReference>
<dbReference type="Proteomes" id="UP000247612">
    <property type="component" value="Unassembled WGS sequence"/>
</dbReference>
<dbReference type="EMBL" id="QJKH01000006">
    <property type="protein sequence ID" value="PXX79101.1"/>
    <property type="molecule type" value="Genomic_DNA"/>
</dbReference>
<evidence type="ECO:0000313" key="11">
    <source>
        <dbReference type="Proteomes" id="UP000247612"/>
    </source>
</evidence>
<dbReference type="PROSITE" id="PS51095">
    <property type="entry name" value="PTS_EIIA_TYPE_3"/>
    <property type="match status" value="1"/>
</dbReference>
<dbReference type="Pfam" id="PF02255">
    <property type="entry name" value="PTS_IIA"/>
    <property type="match status" value="1"/>
</dbReference>
<dbReference type="GO" id="GO:0046872">
    <property type="term" value="F:metal ion binding"/>
    <property type="evidence" value="ECO:0007669"/>
    <property type="project" value="UniProtKB-KW"/>
</dbReference>
<feature type="active site" description="Tele-phosphohistidine intermediate" evidence="5">
    <location>
        <position position="74"/>
    </location>
</feature>
<evidence type="ECO:0000256" key="3">
    <source>
        <dbReference type="ARBA" id="ARBA00022679"/>
    </source>
</evidence>
<evidence type="ECO:0000313" key="9">
    <source>
        <dbReference type="EMBL" id="MDY5167710.1"/>
    </source>
</evidence>
<comment type="caution">
    <text evidence="10">The sequence shown here is derived from an EMBL/GenBank/DDBJ whole genome shotgun (WGS) entry which is preliminary data.</text>
</comment>
<dbReference type="EMBL" id="JALDAW010000011">
    <property type="protein sequence ID" value="MDY5167710.1"/>
    <property type="molecule type" value="Genomic_DNA"/>
</dbReference>
<reference evidence="9" key="2">
    <citation type="submission" date="2022-03" db="EMBL/GenBank/DDBJ databases">
        <title>First case of bacteraemia caused by Dielma fastidiosa in a patient hospitalised with diverticulitis.</title>
        <authorList>
            <person name="Forman-Ankjaer B."/>
            <person name="Hvid-Jensen F."/>
            <person name="Kobel C.M."/>
            <person name="Greve T."/>
        </authorList>
    </citation>
    <scope>NUCLEOTIDE SEQUENCE</scope>
    <source>
        <strain evidence="9">AUH_DF_2021</strain>
    </source>
</reference>
<evidence type="ECO:0000256" key="4">
    <source>
        <dbReference type="ARBA" id="ARBA00022683"/>
    </source>
</evidence>
<keyword evidence="6" id="KW-0479">Metal-binding</keyword>
<comment type="cofactor">
    <cofactor evidence="6">
        <name>Mg(2+)</name>
        <dbReference type="ChEBI" id="CHEBI:18420"/>
    </cofactor>
    <text evidence="6">Binds 1 Mg(2+) ion per trimer.</text>
</comment>
<evidence type="ECO:0000256" key="5">
    <source>
        <dbReference type="PIRSR" id="PIRSR000699-1"/>
    </source>
</evidence>
<evidence type="ECO:0000313" key="10">
    <source>
        <dbReference type="EMBL" id="PXX79101.1"/>
    </source>
</evidence>
<dbReference type="InterPro" id="IPR036542">
    <property type="entry name" value="PTS_IIA_lac/cel_sf"/>
</dbReference>
<dbReference type="Proteomes" id="UP001276902">
    <property type="component" value="Unassembled WGS sequence"/>
</dbReference>
<organism evidence="10 11">
    <name type="scientific">Dielma fastidiosa</name>
    <dbReference type="NCBI Taxonomy" id="1034346"/>
    <lineage>
        <taxon>Bacteria</taxon>
        <taxon>Bacillati</taxon>
        <taxon>Bacillota</taxon>
        <taxon>Erysipelotrichia</taxon>
        <taxon>Erysipelotrichales</taxon>
        <taxon>Erysipelotrichaceae</taxon>
        <taxon>Dielma</taxon>
    </lineage>
</organism>
<name>A0A2V2G047_9FIRM</name>
<feature type="binding site" evidence="6">
    <location>
        <position position="77"/>
    </location>
    <ligand>
        <name>Mg(2+)</name>
        <dbReference type="ChEBI" id="CHEBI:18420"/>
        <note>ligand shared between all trimeric partners</note>
    </ligand>
</feature>
<keyword evidence="2" id="KW-0762">Sugar transport</keyword>
<keyword evidence="3" id="KW-0808">Transferase</keyword>
<dbReference type="OrthoDB" id="350602at2"/>
<keyword evidence="8" id="KW-0175">Coiled coil</keyword>
<keyword evidence="11" id="KW-1185">Reference proteome</keyword>
<dbReference type="GO" id="GO:0009401">
    <property type="term" value="P:phosphoenolpyruvate-dependent sugar phosphotransferase system"/>
    <property type="evidence" value="ECO:0007669"/>
    <property type="project" value="UniProtKB-KW"/>
</dbReference>
<evidence type="ECO:0000256" key="6">
    <source>
        <dbReference type="PIRSR" id="PIRSR000699-2"/>
    </source>
</evidence>
<keyword evidence="1" id="KW-0813">Transport</keyword>
<feature type="coiled-coil region" evidence="8">
    <location>
        <begin position="25"/>
        <end position="52"/>
    </location>
</feature>
<reference evidence="10 11" key="1">
    <citation type="submission" date="2018-05" db="EMBL/GenBank/DDBJ databases">
        <title>Genomic Encyclopedia of Type Strains, Phase IV (KMG-IV): sequencing the most valuable type-strain genomes for metagenomic binning, comparative biology and taxonomic classification.</title>
        <authorList>
            <person name="Goeker M."/>
        </authorList>
    </citation>
    <scope>NUCLEOTIDE SEQUENCE [LARGE SCALE GENOMIC DNA]</scope>
    <source>
        <strain evidence="10 11">JC118</strain>
    </source>
</reference>
<evidence type="ECO:0000256" key="7">
    <source>
        <dbReference type="PROSITE-ProRule" id="PRU00418"/>
    </source>
</evidence>
<protein>
    <submittedName>
        <fullName evidence="9">PTS lactose/cellobiose transporter subunit IIA</fullName>
    </submittedName>
    <submittedName>
        <fullName evidence="10">PTS system cellobiose-specific IIA component</fullName>
    </submittedName>
</protein>
<dbReference type="RefSeq" id="WP_022937589.1">
    <property type="nucleotide sequence ID" value="NZ_BAABZA010000001.1"/>
</dbReference>
<accession>A0A2V2G047</accession>
<keyword evidence="6" id="KW-0460">Magnesium</keyword>
<evidence type="ECO:0000256" key="1">
    <source>
        <dbReference type="ARBA" id="ARBA00022448"/>
    </source>
</evidence>
<dbReference type="SUPFAM" id="SSF46973">
    <property type="entry name" value="Enzyme IIa from lactose specific PTS, IIa-lac"/>
    <property type="match status" value="1"/>
</dbReference>
<dbReference type="PANTHER" id="PTHR34382:SF7">
    <property type="entry name" value="PTS SYSTEM N,N'-DIACETYLCHITOBIOSE-SPECIFIC EIIA COMPONENT"/>
    <property type="match status" value="1"/>
</dbReference>
<dbReference type="PANTHER" id="PTHR34382">
    <property type="entry name" value="PTS SYSTEM N,N'-DIACETYLCHITOBIOSE-SPECIFIC EIIA COMPONENT"/>
    <property type="match status" value="1"/>
</dbReference>
<dbReference type="GO" id="GO:0016740">
    <property type="term" value="F:transferase activity"/>
    <property type="evidence" value="ECO:0007669"/>
    <property type="project" value="UniProtKB-KW"/>
</dbReference>
<gene>
    <name evidence="10" type="ORF">DES51_106220</name>
    <name evidence="9" type="ORF">MQE39_06170</name>
</gene>
<dbReference type="STRING" id="1034346.GCA_000313565_01274"/>
<dbReference type="AlphaFoldDB" id="A0A2V2G047"/>
<dbReference type="InterPro" id="IPR003188">
    <property type="entry name" value="PTS_IIA_lac/cel"/>
</dbReference>